<dbReference type="InterPro" id="IPR001610">
    <property type="entry name" value="PAC"/>
</dbReference>
<dbReference type="Gene3D" id="3.30.70.270">
    <property type="match status" value="1"/>
</dbReference>
<name>A0A348WMC6_9GAMM</name>
<dbReference type="NCBIfam" id="TIGR00229">
    <property type="entry name" value="sensory_box"/>
    <property type="match status" value="1"/>
</dbReference>
<dbReference type="GO" id="GO:0004673">
    <property type="term" value="F:protein histidine kinase activity"/>
    <property type="evidence" value="ECO:0007669"/>
    <property type="project" value="UniProtKB-EC"/>
</dbReference>
<evidence type="ECO:0000256" key="1">
    <source>
        <dbReference type="ARBA" id="ARBA00000085"/>
    </source>
</evidence>
<dbReference type="Gene3D" id="3.30.450.20">
    <property type="entry name" value="PAS domain"/>
    <property type="match status" value="2"/>
</dbReference>
<comment type="catalytic activity">
    <reaction evidence="1">
        <text>ATP + protein L-histidine = ADP + protein N-phospho-L-histidine.</text>
        <dbReference type="EC" id="2.7.13.3"/>
    </reaction>
</comment>
<dbReference type="EMBL" id="DMUP01000058">
    <property type="protein sequence ID" value="HAR55688.1"/>
    <property type="molecule type" value="Genomic_DNA"/>
</dbReference>
<evidence type="ECO:0000313" key="8">
    <source>
        <dbReference type="EMBL" id="HAR55688.1"/>
    </source>
</evidence>
<accession>A0A348WMC6</accession>
<dbReference type="NCBIfam" id="TIGR00254">
    <property type="entry name" value="GGDEF"/>
    <property type="match status" value="1"/>
</dbReference>
<dbReference type="SUPFAM" id="SSF55073">
    <property type="entry name" value="Nucleotide cyclase"/>
    <property type="match status" value="1"/>
</dbReference>
<dbReference type="EC" id="2.7.13.3" evidence="2"/>
<dbReference type="Pfam" id="PF01590">
    <property type="entry name" value="GAF"/>
    <property type="match status" value="1"/>
</dbReference>
<dbReference type="SUPFAM" id="SSF55785">
    <property type="entry name" value="PYP-like sensor domain (PAS domain)"/>
    <property type="match status" value="2"/>
</dbReference>
<sequence>MVDAPHIRFYAGVPLRLDDVTVGTVCILDTEPHQLSERELQSLAYVSEHVSEYLALSLKHQQLMQEHSFIDDTPAALIKWRYNMALELQYVSANIQSLFHIPTDALREGSRAFEDFLDERGRKELNFLLSNHLAGVASSEAQFRILPPKGPERWVKLLSKSFYDPEGRLENIHAMLIDNTANRYFEKRLNEANQQMRLVLEASGLGTWDWNVPSDTNKVNQRWCELLGIDYANFDPSLYFWESLVHPADLKRVERELQQHMAGETPAFSTIYRMRHKNGYWVWIETYGRVVERSESGEAIRLTGTHRDITEKKEAELLDALGALFYAVQLDKARMDAETLMRHIRSDDMVARLGGEEFALILNGGTQAAAAAILEQIRQDIQQSVVRVDDHAINFTISIGALFIDNETAAYEDLEQAVLDHADKALYEAKKTGRNKIVWGE</sequence>
<evidence type="ECO:0000259" key="7">
    <source>
        <dbReference type="PROSITE" id="PS50887"/>
    </source>
</evidence>
<dbReference type="Pfam" id="PF00990">
    <property type="entry name" value="GGDEF"/>
    <property type="match status" value="1"/>
</dbReference>
<dbReference type="Gene3D" id="3.30.450.40">
    <property type="match status" value="1"/>
</dbReference>
<dbReference type="SUPFAM" id="SSF55781">
    <property type="entry name" value="GAF domain-like"/>
    <property type="match status" value="1"/>
</dbReference>
<dbReference type="InterPro" id="IPR043128">
    <property type="entry name" value="Rev_trsase/Diguanyl_cyclase"/>
</dbReference>
<feature type="domain" description="PAC" evidence="6">
    <location>
        <begin position="139"/>
        <end position="191"/>
    </location>
</feature>
<protein>
    <recommendedName>
        <fullName evidence="2">histidine kinase</fullName>
        <ecNumber evidence="2">2.7.13.3</ecNumber>
    </recommendedName>
</protein>
<organism evidence="8 9">
    <name type="scientific">Idiomarina baltica</name>
    <dbReference type="NCBI Taxonomy" id="190892"/>
    <lineage>
        <taxon>Bacteria</taxon>
        <taxon>Pseudomonadati</taxon>
        <taxon>Pseudomonadota</taxon>
        <taxon>Gammaproteobacteria</taxon>
        <taxon>Alteromonadales</taxon>
        <taxon>Idiomarinaceae</taxon>
        <taxon>Idiomarina</taxon>
    </lineage>
</organism>
<dbReference type="PROSITE" id="PS50887">
    <property type="entry name" value="GGDEF"/>
    <property type="match status" value="1"/>
</dbReference>
<dbReference type="InterPro" id="IPR000160">
    <property type="entry name" value="GGDEF_dom"/>
</dbReference>
<dbReference type="CDD" id="cd00130">
    <property type="entry name" value="PAS"/>
    <property type="match status" value="1"/>
</dbReference>
<dbReference type="Proteomes" id="UP000262878">
    <property type="component" value="Unassembled WGS sequence"/>
</dbReference>
<evidence type="ECO:0000256" key="2">
    <source>
        <dbReference type="ARBA" id="ARBA00012438"/>
    </source>
</evidence>
<proteinExistence type="predicted"/>
<dbReference type="InterPro" id="IPR013655">
    <property type="entry name" value="PAS_fold_3"/>
</dbReference>
<evidence type="ECO:0000313" key="9">
    <source>
        <dbReference type="Proteomes" id="UP000262878"/>
    </source>
</evidence>
<comment type="caution">
    <text evidence="8">The sequence shown here is derived from an EMBL/GenBank/DDBJ whole genome shotgun (WGS) entry which is preliminary data.</text>
</comment>
<dbReference type="InterPro" id="IPR003018">
    <property type="entry name" value="GAF"/>
</dbReference>
<evidence type="ECO:0000256" key="5">
    <source>
        <dbReference type="ARBA" id="ARBA00022777"/>
    </source>
</evidence>
<keyword evidence="5" id="KW-0418">Kinase</keyword>
<dbReference type="SMART" id="SM00267">
    <property type="entry name" value="GGDEF"/>
    <property type="match status" value="1"/>
</dbReference>
<dbReference type="AlphaFoldDB" id="A0A348WMC6"/>
<dbReference type="STRING" id="314276.OS145_11097"/>
<dbReference type="InterPro" id="IPR000014">
    <property type="entry name" value="PAS"/>
</dbReference>
<dbReference type="InterPro" id="IPR029787">
    <property type="entry name" value="Nucleotide_cyclase"/>
</dbReference>
<dbReference type="SMART" id="SM00091">
    <property type="entry name" value="PAS"/>
    <property type="match status" value="2"/>
</dbReference>
<evidence type="ECO:0000259" key="6">
    <source>
        <dbReference type="PROSITE" id="PS50113"/>
    </source>
</evidence>
<dbReference type="PROSITE" id="PS50113">
    <property type="entry name" value="PAC"/>
    <property type="match status" value="2"/>
</dbReference>
<evidence type="ECO:0000256" key="4">
    <source>
        <dbReference type="ARBA" id="ARBA00022679"/>
    </source>
</evidence>
<feature type="domain" description="GGDEF" evidence="7">
    <location>
        <begin position="321"/>
        <end position="441"/>
    </location>
</feature>
<keyword evidence="3" id="KW-0597">Phosphoprotein</keyword>
<dbReference type="InterPro" id="IPR052162">
    <property type="entry name" value="Sensor_kinase/Photoreceptor"/>
</dbReference>
<dbReference type="CDD" id="cd01949">
    <property type="entry name" value="GGDEF"/>
    <property type="match status" value="1"/>
</dbReference>
<feature type="domain" description="PAC" evidence="6">
    <location>
        <begin position="268"/>
        <end position="321"/>
    </location>
</feature>
<gene>
    <name evidence="8" type="ORF">DCR58_02755</name>
</gene>
<dbReference type="Pfam" id="PF08447">
    <property type="entry name" value="PAS_3"/>
    <property type="match status" value="1"/>
</dbReference>
<evidence type="ECO:0000256" key="3">
    <source>
        <dbReference type="ARBA" id="ARBA00022553"/>
    </source>
</evidence>
<reference evidence="8 9" key="1">
    <citation type="journal article" date="2018" name="Nat. Biotechnol.">
        <title>A standardized bacterial taxonomy based on genome phylogeny substantially revises the tree of life.</title>
        <authorList>
            <person name="Parks D.H."/>
            <person name="Chuvochina M."/>
            <person name="Waite D.W."/>
            <person name="Rinke C."/>
            <person name="Skarshewski A."/>
            <person name="Chaumeil P.A."/>
            <person name="Hugenholtz P."/>
        </authorList>
    </citation>
    <scope>NUCLEOTIDE SEQUENCE [LARGE SCALE GENOMIC DNA]</scope>
    <source>
        <strain evidence="8">UBA9360</strain>
    </source>
</reference>
<keyword evidence="4" id="KW-0808">Transferase</keyword>
<dbReference type="InterPro" id="IPR000700">
    <property type="entry name" value="PAS-assoc_C"/>
</dbReference>
<dbReference type="PANTHER" id="PTHR43304:SF1">
    <property type="entry name" value="PAC DOMAIN-CONTAINING PROTEIN"/>
    <property type="match status" value="1"/>
</dbReference>
<dbReference type="SMART" id="SM00086">
    <property type="entry name" value="PAC"/>
    <property type="match status" value="2"/>
</dbReference>
<dbReference type="PANTHER" id="PTHR43304">
    <property type="entry name" value="PHYTOCHROME-LIKE PROTEIN CPH1"/>
    <property type="match status" value="1"/>
</dbReference>
<dbReference type="InterPro" id="IPR029016">
    <property type="entry name" value="GAF-like_dom_sf"/>
</dbReference>
<dbReference type="InterPro" id="IPR035965">
    <property type="entry name" value="PAS-like_dom_sf"/>
</dbReference>